<dbReference type="InterPro" id="IPR011701">
    <property type="entry name" value="MFS"/>
</dbReference>
<evidence type="ECO:0000256" key="3">
    <source>
        <dbReference type="ARBA" id="ARBA00023136"/>
    </source>
</evidence>
<proteinExistence type="predicted"/>
<feature type="transmembrane region" description="Helical" evidence="4">
    <location>
        <begin position="371"/>
        <end position="391"/>
    </location>
</feature>
<evidence type="ECO:0000259" key="5">
    <source>
        <dbReference type="PROSITE" id="PS50850"/>
    </source>
</evidence>
<feature type="transmembrane region" description="Helical" evidence="4">
    <location>
        <begin position="7"/>
        <end position="26"/>
    </location>
</feature>
<protein>
    <submittedName>
        <fullName evidence="6">Arsenite efflux MFS transporter ArsK</fullName>
    </submittedName>
</protein>
<dbReference type="RefSeq" id="WP_302079074.1">
    <property type="nucleotide sequence ID" value="NZ_JAUKWQ010000010.1"/>
</dbReference>
<keyword evidence="2 4" id="KW-1133">Transmembrane helix</keyword>
<dbReference type="Gene3D" id="1.20.1250.20">
    <property type="entry name" value="MFS general substrate transporter like domains"/>
    <property type="match status" value="1"/>
</dbReference>
<dbReference type="Proteomes" id="UP001169006">
    <property type="component" value="Unassembled WGS sequence"/>
</dbReference>
<dbReference type="InterPro" id="IPR036259">
    <property type="entry name" value="MFS_trans_sf"/>
</dbReference>
<keyword evidence="3 4" id="KW-0472">Membrane</keyword>
<evidence type="ECO:0000256" key="4">
    <source>
        <dbReference type="SAM" id="Phobius"/>
    </source>
</evidence>
<feature type="transmembrane region" description="Helical" evidence="4">
    <location>
        <begin position="277"/>
        <end position="301"/>
    </location>
</feature>
<feature type="transmembrane region" description="Helical" evidence="4">
    <location>
        <begin position="345"/>
        <end position="365"/>
    </location>
</feature>
<evidence type="ECO:0000256" key="1">
    <source>
        <dbReference type="ARBA" id="ARBA00022692"/>
    </source>
</evidence>
<feature type="transmembrane region" description="Helical" evidence="4">
    <location>
        <begin position="135"/>
        <end position="153"/>
    </location>
</feature>
<dbReference type="NCBIfam" id="NF033733">
    <property type="entry name" value="MFS_ArsK"/>
    <property type="match status" value="1"/>
</dbReference>
<gene>
    <name evidence="6" type="primary">arsK</name>
    <name evidence="6" type="ORF">Q2T52_22230</name>
</gene>
<keyword evidence="7" id="KW-1185">Reference proteome</keyword>
<comment type="caution">
    <text evidence="6">The sequence shown here is derived from an EMBL/GenBank/DDBJ whole genome shotgun (WGS) entry which is preliminary data.</text>
</comment>
<dbReference type="PANTHER" id="PTHR11360:SF290">
    <property type="entry name" value="MONOCARBOXYLATE MFS PERMEASE"/>
    <property type="match status" value="1"/>
</dbReference>
<keyword evidence="1 4" id="KW-0812">Transmembrane</keyword>
<reference evidence="6" key="1">
    <citation type="journal article" date="2015" name="Int. J. Syst. Evol. Microbiol.">
        <title>Rhizobium oryzicola sp. nov., potential plant-growth-promoting endophytic bacteria isolated from rice roots.</title>
        <authorList>
            <person name="Zhang X.X."/>
            <person name="Gao J.S."/>
            <person name="Cao Y.H."/>
            <person name="Sheirdil R.A."/>
            <person name="Wang X.C."/>
            <person name="Zhang L."/>
        </authorList>
    </citation>
    <scope>NUCLEOTIDE SEQUENCE</scope>
    <source>
        <strain evidence="6">05753</strain>
    </source>
</reference>
<feature type="transmembrane region" description="Helical" evidence="4">
    <location>
        <begin position="165"/>
        <end position="186"/>
    </location>
</feature>
<sequence>MNERPPLAAIAALGITQIIGYGTLYYSFSILAPDMARDFGWSVDWVFGFLSAALFMSGLTAPYAGRLMDRFGTGRVMALGSVAASLSLMLCALAPNRVIFLLGILLTELSANLVQYGAAFAMLVEIGPRQGARSITYLTLIAGFASTIFWPFTTFLHEHLAWHQVYWLFAAFNLLICLPLHVWLSLYRRGGGRVLSASDATARSVAGLLPLNAQKHSFRLMLAGMGLIAFVNTALLFHLVPVLRGLGLGEAAVLVATLFGPAQVLSRFTNMIFGKNLSVLHLAVLTAVLPPLAILVLVLSYPWTFGSILFAIVFGFGSGLSSIVAGTLPLSLFGSEGYGARQGQLTLVRLGASALSPFGLAFLLERAGPDLVLWSLILLGLLSLGFFIALARSGNRAMQAAQPADRGS</sequence>
<organism evidence="6 7">
    <name type="scientific">Rhizobium oryzicola</name>
    <dbReference type="NCBI Taxonomy" id="1232668"/>
    <lineage>
        <taxon>Bacteria</taxon>
        <taxon>Pseudomonadati</taxon>
        <taxon>Pseudomonadota</taxon>
        <taxon>Alphaproteobacteria</taxon>
        <taxon>Hyphomicrobiales</taxon>
        <taxon>Rhizobiaceae</taxon>
        <taxon>Rhizobium/Agrobacterium group</taxon>
        <taxon>Rhizobium</taxon>
    </lineage>
</organism>
<accession>A0ABT8T234</accession>
<evidence type="ECO:0000256" key="2">
    <source>
        <dbReference type="ARBA" id="ARBA00022989"/>
    </source>
</evidence>
<dbReference type="InterPro" id="IPR020846">
    <property type="entry name" value="MFS_dom"/>
</dbReference>
<dbReference type="EMBL" id="JAUKWQ010000010">
    <property type="protein sequence ID" value="MDO1584814.1"/>
    <property type="molecule type" value="Genomic_DNA"/>
</dbReference>
<dbReference type="SUPFAM" id="SSF103473">
    <property type="entry name" value="MFS general substrate transporter"/>
    <property type="match status" value="1"/>
</dbReference>
<feature type="transmembrane region" description="Helical" evidence="4">
    <location>
        <begin position="46"/>
        <end position="64"/>
    </location>
</feature>
<feature type="transmembrane region" description="Helical" evidence="4">
    <location>
        <begin position="246"/>
        <end position="265"/>
    </location>
</feature>
<feature type="domain" description="Major facilitator superfamily (MFS) profile" evidence="5">
    <location>
        <begin position="6"/>
        <end position="392"/>
    </location>
</feature>
<reference evidence="6" key="2">
    <citation type="submission" date="2023-07" db="EMBL/GenBank/DDBJ databases">
        <authorList>
            <person name="Sun H."/>
        </authorList>
    </citation>
    <scope>NUCLEOTIDE SEQUENCE</scope>
    <source>
        <strain evidence="6">05753</strain>
    </source>
</reference>
<feature type="transmembrane region" description="Helical" evidence="4">
    <location>
        <begin position="307"/>
        <end position="333"/>
    </location>
</feature>
<evidence type="ECO:0000313" key="7">
    <source>
        <dbReference type="Proteomes" id="UP001169006"/>
    </source>
</evidence>
<feature type="transmembrane region" description="Helical" evidence="4">
    <location>
        <begin position="220"/>
        <end position="240"/>
    </location>
</feature>
<feature type="transmembrane region" description="Helical" evidence="4">
    <location>
        <begin position="76"/>
        <end position="95"/>
    </location>
</feature>
<feature type="transmembrane region" description="Helical" evidence="4">
    <location>
        <begin position="101"/>
        <end position="123"/>
    </location>
</feature>
<dbReference type="Pfam" id="PF07690">
    <property type="entry name" value="MFS_1"/>
    <property type="match status" value="1"/>
</dbReference>
<evidence type="ECO:0000313" key="6">
    <source>
        <dbReference type="EMBL" id="MDO1584814.1"/>
    </source>
</evidence>
<dbReference type="InterPro" id="IPR050327">
    <property type="entry name" value="Proton-linked_MCT"/>
</dbReference>
<name>A0ABT8T234_9HYPH</name>
<dbReference type="PROSITE" id="PS50850">
    <property type="entry name" value="MFS"/>
    <property type="match status" value="1"/>
</dbReference>
<dbReference type="PANTHER" id="PTHR11360">
    <property type="entry name" value="MONOCARBOXYLATE TRANSPORTER"/>
    <property type="match status" value="1"/>
</dbReference>